<keyword evidence="3" id="KW-1185">Reference proteome</keyword>
<dbReference type="EMBL" id="CP122537">
    <property type="protein sequence ID" value="WGH77139.1"/>
    <property type="molecule type" value="Genomic_DNA"/>
</dbReference>
<gene>
    <name evidence="2" type="ORF">P8627_08685</name>
</gene>
<accession>A0ABY8L6X5</accession>
<protein>
    <recommendedName>
        <fullName evidence="4">Lipoprotein</fullName>
    </recommendedName>
</protein>
<proteinExistence type="predicted"/>
<evidence type="ECO:0000313" key="3">
    <source>
        <dbReference type="Proteomes" id="UP001243420"/>
    </source>
</evidence>
<feature type="signal peptide" evidence="1">
    <location>
        <begin position="1"/>
        <end position="17"/>
    </location>
</feature>
<sequence>MLRFSLLALCLALPACGQDKAKHAAAGVVTSQAVAEMTGSQVKGCMAAIGLGLAKEAWDSTGRGTADGDDLLATSVGCGFVIEF</sequence>
<organism evidence="2 3">
    <name type="scientific">Jannaschia ovalis</name>
    <dbReference type="NCBI Taxonomy" id="3038773"/>
    <lineage>
        <taxon>Bacteria</taxon>
        <taxon>Pseudomonadati</taxon>
        <taxon>Pseudomonadota</taxon>
        <taxon>Alphaproteobacteria</taxon>
        <taxon>Rhodobacterales</taxon>
        <taxon>Roseobacteraceae</taxon>
        <taxon>Jannaschia</taxon>
    </lineage>
</organism>
<feature type="chain" id="PRO_5045347721" description="Lipoprotein" evidence="1">
    <location>
        <begin position="18"/>
        <end position="84"/>
    </location>
</feature>
<keyword evidence="1" id="KW-0732">Signal</keyword>
<reference evidence="2 3" key="1">
    <citation type="submission" date="2023-04" db="EMBL/GenBank/DDBJ databases">
        <title>Jannaschia ovalis sp. nov., a marine bacterium isolated from sea tidal flat.</title>
        <authorList>
            <person name="Kwon D.Y."/>
            <person name="Kim J.-J."/>
        </authorList>
    </citation>
    <scope>NUCLEOTIDE SEQUENCE [LARGE SCALE GENOMIC DNA]</scope>
    <source>
        <strain evidence="2 3">GRR-S6-38</strain>
    </source>
</reference>
<dbReference type="RefSeq" id="WP_279963706.1">
    <property type="nucleotide sequence ID" value="NZ_CP122537.1"/>
</dbReference>
<dbReference type="Proteomes" id="UP001243420">
    <property type="component" value="Chromosome"/>
</dbReference>
<evidence type="ECO:0000313" key="2">
    <source>
        <dbReference type="EMBL" id="WGH77139.1"/>
    </source>
</evidence>
<evidence type="ECO:0000256" key="1">
    <source>
        <dbReference type="SAM" id="SignalP"/>
    </source>
</evidence>
<name>A0ABY8L6X5_9RHOB</name>
<evidence type="ECO:0008006" key="4">
    <source>
        <dbReference type="Google" id="ProtNLM"/>
    </source>
</evidence>